<organism evidence="2 3">
    <name type="scientific">Polychaeton citri CBS 116435</name>
    <dbReference type="NCBI Taxonomy" id="1314669"/>
    <lineage>
        <taxon>Eukaryota</taxon>
        <taxon>Fungi</taxon>
        <taxon>Dikarya</taxon>
        <taxon>Ascomycota</taxon>
        <taxon>Pezizomycotina</taxon>
        <taxon>Dothideomycetes</taxon>
        <taxon>Dothideomycetidae</taxon>
        <taxon>Capnodiales</taxon>
        <taxon>Capnodiaceae</taxon>
        <taxon>Polychaeton</taxon>
    </lineage>
</organism>
<reference evidence="2" key="1">
    <citation type="journal article" date="2020" name="Stud. Mycol.">
        <title>101 Dothideomycetes genomes: a test case for predicting lifestyles and emergence of pathogens.</title>
        <authorList>
            <person name="Haridas S."/>
            <person name="Albert R."/>
            <person name="Binder M."/>
            <person name="Bloem J."/>
            <person name="Labutti K."/>
            <person name="Salamov A."/>
            <person name="Andreopoulos B."/>
            <person name="Baker S."/>
            <person name="Barry K."/>
            <person name="Bills G."/>
            <person name="Bluhm B."/>
            <person name="Cannon C."/>
            <person name="Castanera R."/>
            <person name="Culley D."/>
            <person name="Daum C."/>
            <person name="Ezra D."/>
            <person name="Gonzalez J."/>
            <person name="Henrissat B."/>
            <person name="Kuo A."/>
            <person name="Liang C."/>
            <person name="Lipzen A."/>
            <person name="Lutzoni F."/>
            <person name="Magnuson J."/>
            <person name="Mondo S."/>
            <person name="Nolan M."/>
            <person name="Ohm R."/>
            <person name="Pangilinan J."/>
            <person name="Park H.-J."/>
            <person name="Ramirez L."/>
            <person name="Alfaro M."/>
            <person name="Sun H."/>
            <person name="Tritt A."/>
            <person name="Yoshinaga Y."/>
            <person name="Zwiers L.-H."/>
            <person name="Turgeon B."/>
            <person name="Goodwin S."/>
            <person name="Spatafora J."/>
            <person name="Crous P."/>
            <person name="Grigoriev I."/>
        </authorList>
    </citation>
    <scope>NUCLEOTIDE SEQUENCE</scope>
    <source>
        <strain evidence="2">CBS 116435</strain>
    </source>
</reference>
<gene>
    <name evidence="2" type="ORF">K431DRAFT_283106</name>
</gene>
<keyword evidence="3" id="KW-1185">Reference proteome</keyword>
<sequence length="84" mass="9180">MPTFARLPTRWLSGYPARLRTYRSVSYLGGCLTDHAVFTLGTSKQSLPPHCGCLVPRDVGDEPSLASPSVQAGPRSERVGYQCR</sequence>
<evidence type="ECO:0000256" key="1">
    <source>
        <dbReference type="SAM" id="MobiDB-lite"/>
    </source>
</evidence>
<accession>A0A9P4UPC0</accession>
<dbReference type="AlphaFoldDB" id="A0A9P4UPC0"/>
<evidence type="ECO:0000313" key="2">
    <source>
        <dbReference type="EMBL" id="KAF2723297.1"/>
    </source>
</evidence>
<comment type="caution">
    <text evidence="2">The sequence shown here is derived from an EMBL/GenBank/DDBJ whole genome shotgun (WGS) entry which is preliminary data.</text>
</comment>
<name>A0A9P4UPC0_9PEZI</name>
<protein>
    <submittedName>
        <fullName evidence="2">Uncharacterized protein</fullName>
    </submittedName>
</protein>
<dbReference type="Proteomes" id="UP000799441">
    <property type="component" value="Unassembled WGS sequence"/>
</dbReference>
<evidence type="ECO:0000313" key="3">
    <source>
        <dbReference type="Proteomes" id="UP000799441"/>
    </source>
</evidence>
<dbReference type="EMBL" id="MU003777">
    <property type="protein sequence ID" value="KAF2723297.1"/>
    <property type="molecule type" value="Genomic_DNA"/>
</dbReference>
<feature type="region of interest" description="Disordered" evidence="1">
    <location>
        <begin position="62"/>
        <end position="84"/>
    </location>
</feature>
<proteinExistence type="predicted"/>